<dbReference type="RefSeq" id="WP_319615115.1">
    <property type="nucleotide sequence ID" value="NZ_JAWXYB010000018.1"/>
</dbReference>
<protein>
    <submittedName>
        <fullName evidence="2">Efflux RND transporter periplasmic adaptor subunit</fullName>
    </submittedName>
</protein>
<accession>A0AAW9DUQ6</accession>
<dbReference type="Gene3D" id="2.40.50.100">
    <property type="match status" value="1"/>
</dbReference>
<evidence type="ECO:0000313" key="2">
    <source>
        <dbReference type="EMBL" id="MDX5932269.1"/>
    </source>
</evidence>
<dbReference type="Gene3D" id="2.40.420.20">
    <property type="match status" value="1"/>
</dbReference>
<dbReference type="AlphaFoldDB" id="A0AAW9DUQ6"/>
<dbReference type="NCBIfam" id="TIGR01730">
    <property type="entry name" value="RND_mfp"/>
    <property type="match status" value="1"/>
</dbReference>
<dbReference type="PANTHER" id="PTHR30469">
    <property type="entry name" value="MULTIDRUG RESISTANCE PROTEIN MDTA"/>
    <property type="match status" value="1"/>
</dbReference>
<sequence>MAALVSIVPVARAAPAPSVLVTTIPVRTGSIPQSVTGFGTIGAGPGGSETMTIAYAGIVTRLDVAPGQTVRRGQALAVIGTAPRARAAYAQAEAAVRAATAALADTRRLVAAHLATTIQLAQAEQAVQVAVSARDALRLEGAGRARTTLTAPYDGVVSSVAVGSGAVLMAGGAVLTLVRADALVAKIGLDPQQADEVHVGDPAAVMRFTPAGRAVRGRVTAIGGMVDPLSGLLDATIALPASGFLVGQPVDAEIDVGTARGVIVPRDAALPVGQGFRIWQVEDGHARPVAVRIVARTAGSAVVRGAIDPALPIVATGNYQLTPGIAVRVTH</sequence>
<proteinExistence type="inferred from homology"/>
<keyword evidence="3" id="KW-1185">Reference proteome</keyword>
<organism evidence="2 3">
    <name type="scientific">Acidiphilium acidophilum</name>
    <name type="common">Thiobacillus acidophilus</name>
    <dbReference type="NCBI Taxonomy" id="76588"/>
    <lineage>
        <taxon>Bacteria</taxon>
        <taxon>Pseudomonadati</taxon>
        <taxon>Pseudomonadota</taxon>
        <taxon>Alphaproteobacteria</taxon>
        <taxon>Acetobacterales</taxon>
        <taxon>Acidocellaceae</taxon>
        <taxon>Acidiphilium</taxon>
    </lineage>
</organism>
<dbReference type="SUPFAM" id="SSF111369">
    <property type="entry name" value="HlyD-like secretion proteins"/>
    <property type="match status" value="1"/>
</dbReference>
<comment type="similarity">
    <text evidence="1">Belongs to the membrane fusion protein (MFP) (TC 8.A.1) family.</text>
</comment>
<dbReference type="InterPro" id="IPR006143">
    <property type="entry name" value="RND_pump_MFP"/>
</dbReference>
<dbReference type="Gene3D" id="2.40.30.170">
    <property type="match status" value="1"/>
</dbReference>
<reference evidence="2 3" key="1">
    <citation type="submission" date="2023-11" db="EMBL/GenBank/DDBJ databases">
        <title>MicrobeMod: A computational toolkit for identifying prokaryotic methylation and restriction-modification with nanopore sequencing.</title>
        <authorList>
            <person name="Crits-Christoph A."/>
            <person name="Kang S.C."/>
            <person name="Lee H."/>
            <person name="Ostrov N."/>
        </authorList>
    </citation>
    <scope>NUCLEOTIDE SEQUENCE [LARGE SCALE GENOMIC DNA]</scope>
    <source>
        <strain evidence="2 3">DSMZ 700</strain>
    </source>
</reference>
<evidence type="ECO:0000313" key="3">
    <source>
        <dbReference type="Proteomes" id="UP001279553"/>
    </source>
</evidence>
<dbReference type="GO" id="GO:1990281">
    <property type="term" value="C:efflux pump complex"/>
    <property type="evidence" value="ECO:0007669"/>
    <property type="project" value="TreeGrafter"/>
</dbReference>
<comment type="caution">
    <text evidence="2">The sequence shown here is derived from an EMBL/GenBank/DDBJ whole genome shotgun (WGS) entry which is preliminary data.</text>
</comment>
<dbReference type="GO" id="GO:0015562">
    <property type="term" value="F:efflux transmembrane transporter activity"/>
    <property type="evidence" value="ECO:0007669"/>
    <property type="project" value="TreeGrafter"/>
</dbReference>
<gene>
    <name evidence="2" type="ORF">SIL87_16045</name>
</gene>
<dbReference type="Proteomes" id="UP001279553">
    <property type="component" value="Unassembled WGS sequence"/>
</dbReference>
<name>A0AAW9DUQ6_ACIAO</name>
<dbReference type="Gene3D" id="1.10.287.470">
    <property type="entry name" value="Helix hairpin bin"/>
    <property type="match status" value="1"/>
</dbReference>
<evidence type="ECO:0000256" key="1">
    <source>
        <dbReference type="ARBA" id="ARBA00009477"/>
    </source>
</evidence>
<dbReference type="PANTHER" id="PTHR30469:SF38">
    <property type="entry name" value="HLYD FAMILY SECRETION PROTEIN"/>
    <property type="match status" value="1"/>
</dbReference>
<dbReference type="EMBL" id="JAWXYB010000018">
    <property type="protein sequence ID" value="MDX5932269.1"/>
    <property type="molecule type" value="Genomic_DNA"/>
</dbReference>